<name>A0A016UKT8_9BILA</name>
<organism evidence="2 3">
    <name type="scientific">Ancylostoma ceylanicum</name>
    <dbReference type="NCBI Taxonomy" id="53326"/>
    <lineage>
        <taxon>Eukaryota</taxon>
        <taxon>Metazoa</taxon>
        <taxon>Ecdysozoa</taxon>
        <taxon>Nematoda</taxon>
        <taxon>Chromadorea</taxon>
        <taxon>Rhabditida</taxon>
        <taxon>Rhabditina</taxon>
        <taxon>Rhabditomorpha</taxon>
        <taxon>Strongyloidea</taxon>
        <taxon>Ancylostomatidae</taxon>
        <taxon>Ancylostomatinae</taxon>
        <taxon>Ancylostoma</taxon>
    </lineage>
</organism>
<comment type="caution">
    <text evidence="2">The sequence shown here is derived from an EMBL/GenBank/DDBJ whole genome shotgun (WGS) entry which is preliminary data.</text>
</comment>
<dbReference type="Proteomes" id="UP000024635">
    <property type="component" value="Unassembled WGS sequence"/>
</dbReference>
<feature type="chain" id="PRO_5001492479" evidence="1">
    <location>
        <begin position="35"/>
        <end position="120"/>
    </location>
</feature>
<keyword evidence="3" id="KW-1185">Reference proteome</keyword>
<keyword evidence="1" id="KW-0732">Signal</keyword>
<gene>
    <name evidence="2" type="primary">Acey_s0036.g3191</name>
    <name evidence="2" type="ORF">Y032_0036g3191</name>
</gene>
<feature type="signal peptide" evidence="1">
    <location>
        <begin position="1"/>
        <end position="34"/>
    </location>
</feature>
<reference evidence="3" key="1">
    <citation type="journal article" date="2015" name="Nat. Genet.">
        <title>The genome and transcriptome of the zoonotic hookworm Ancylostoma ceylanicum identify infection-specific gene families.</title>
        <authorList>
            <person name="Schwarz E.M."/>
            <person name="Hu Y."/>
            <person name="Antoshechkin I."/>
            <person name="Miller M.M."/>
            <person name="Sternberg P.W."/>
            <person name="Aroian R.V."/>
        </authorList>
    </citation>
    <scope>NUCLEOTIDE SEQUENCE</scope>
    <source>
        <strain evidence="3">HY135</strain>
    </source>
</reference>
<proteinExistence type="predicted"/>
<protein>
    <submittedName>
        <fullName evidence="2">Uncharacterized protein</fullName>
    </submittedName>
</protein>
<accession>A0A016UKT8</accession>
<dbReference type="EMBL" id="JARK01001372">
    <property type="protein sequence ID" value="EYC15521.1"/>
    <property type="molecule type" value="Genomic_DNA"/>
</dbReference>
<evidence type="ECO:0000313" key="2">
    <source>
        <dbReference type="EMBL" id="EYC15521.1"/>
    </source>
</evidence>
<sequence length="120" mass="13664">MNQCRFAVFNDEFCFRSLVLVVRVTLLCLPPITTRTQHDGNGRQNRSNASKVMKSSRTTRFLEGFRHTQHIHTILNPNINNLLDLTMKAGCFFRSESVALPHPDTLLQLITVQVNNLLAV</sequence>
<evidence type="ECO:0000256" key="1">
    <source>
        <dbReference type="SAM" id="SignalP"/>
    </source>
</evidence>
<dbReference type="AlphaFoldDB" id="A0A016UKT8"/>
<evidence type="ECO:0000313" key="3">
    <source>
        <dbReference type="Proteomes" id="UP000024635"/>
    </source>
</evidence>